<name>A0A2V1DW50_9PLEO</name>
<evidence type="ECO:0000313" key="2">
    <source>
        <dbReference type="EMBL" id="PVI01534.1"/>
    </source>
</evidence>
<feature type="compositionally biased region" description="Acidic residues" evidence="1">
    <location>
        <begin position="184"/>
        <end position="193"/>
    </location>
</feature>
<protein>
    <submittedName>
        <fullName evidence="2">Uncharacterized protein</fullName>
    </submittedName>
</protein>
<feature type="region of interest" description="Disordered" evidence="1">
    <location>
        <begin position="127"/>
        <end position="227"/>
    </location>
</feature>
<dbReference type="EMBL" id="KZ805356">
    <property type="protein sequence ID" value="PVI01534.1"/>
    <property type="molecule type" value="Genomic_DNA"/>
</dbReference>
<dbReference type="AlphaFoldDB" id="A0A2V1DW50"/>
<feature type="compositionally biased region" description="Basic residues" evidence="1">
    <location>
        <begin position="156"/>
        <end position="174"/>
    </location>
</feature>
<dbReference type="Proteomes" id="UP000244855">
    <property type="component" value="Unassembled WGS sequence"/>
</dbReference>
<keyword evidence="3" id="KW-1185">Reference proteome</keyword>
<gene>
    <name evidence="2" type="ORF">DM02DRAFT_343522</name>
</gene>
<proteinExistence type="predicted"/>
<reference evidence="2 3" key="1">
    <citation type="journal article" date="2018" name="Sci. Rep.">
        <title>Comparative genomics provides insights into the lifestyle and reveals functional heterogeneity of dark septate endophytic fungi.</title>
        <authorList>
            <person name="Knapp D.G."/>
            <person name="Nemeth J.B."/>
            <person name="Barry K."/>
            <person name="Hainaut M."/>
            <person name="Henrissat B."/>
            <person name="Johnson J."/>
            <person name="Kuo A."/>
            <person name="Lim J.H.P."/>
            <person name="Lipzen A."/>
            <person name="Nolan M."/>
            <person name="Ohm R.A."/>
            <person name="Tamas L."/>
            <person name="Grigoriev I.V."/>
            <person name="Spatafora J.W."/>
            <person name="Nagy L.G."/>
            <person name="Kovacs G.M."/>
        </authorList>
    </citation>
    <scope>NUCLEOTIDE SEQUENCE [LARGE SCALE GENOMIC DNA]</scope>
    <source>
        <strain evidence="2 3">DSE2036</strain>
    </source>
</reference>
<sequence>MPSYIRETKAYRSYSFPPCIDSIDSIDFASPQENELPDIDDEPFAHFLTPVSEEDDPYDPLSLSAGIIVPDGKRTSKASKFKSNVADKWTRYVKTNHTQLHSRYHAPIPEEDEESFMSLDDDRLNDAPQQINHLSSPPRITLTEPTRGRAQELVSRKTRARRRYSRTLSGHRHSWREPSPDLWTVDESEEDDLPVLRRTKTKKSKDAERRRSSKSRVRGEVAEKSRL</sequence>
<organism evidence="2 3">
    <name type="scientific">Periconia macrospinosa</name>
    <dbReference type="NCBI Taxonomy" id="97972"/>
    <lineage>
        <taxon>Eukaryota</taxon>
        <taxon>Fungi</taxon>
        <taxon>Dikarya</taxon>
        <taxon>Ascomycota</taxon>
        <taxon>Pezizomycotina</taxon>
        <taxon>Dothideomycetes</taxon>
        <taxon>Pleosporomycetidae</taxon>
        <taxon>Pleosporales</taxon>
        <taxon>Massarineae</taxon>
        <taxon>Periconiaceae</taxon>
        <taxon>Periconia</taxon>
    </lineage>
</organism>
<evidence type="ECO:0000256" key="1">
    <source>
        <dbReference type="SAM" id="MobiDB-lite"/>
    </source>
</evidence>
<evidence type="ECO:0000313" key="3">
    <source>
        <dbReference type="Proteomes" id="UP000244855"/>
    </source>
</evidence>
<dbReference type="OrthoDB" id="3439027at2759"/>
<accession>A0A2V1DW50</accession>
<feature type="compositionally biased region" description="Basic and acidic residues" evidence="1">
    <location>
        <begin position="217"/>
        <end position="227"/>
    </location>
</feature>